<dbReference type="AlphaFoldDB" id="A0A378NTX1"/>
<name>A0A378NTX1_9FIRM</name>
<proteinExistence type="predicted"/>
<evidence type="ECO:0000313" key="1">
    <source>
        <dbReference type="EMBL" id="STY71109.1"/>
    </source>
</evidence>
<dbReference type="EMBL" id="UGPP01000001">
    <property type="protein sequence ID" value="STY71109.1"/>
    <property type="molecule type" value="Genomic_DNA"/>
</dbReference>
<organism evidence="1 2">
    <name type="scientific">Megamonas hypermegale</name>
    <dbReference type="NCBI Taxonomy" id="158847"/>
    <lineage>
        <taxon>Bacteria</taxon>
        <taxon>Bacillati</taxon>
        <taxon>Bacillota</taxon>
        <taxon>Negativicutes</taxon>
        <taxon>Selenomonadales</taxon>
        <taxon>Selenomonadaceae</taxon>
        <taxon>Megamonas</taxon>
    </lineage>
</organism>
<evidence type="ECO:0000313" key="2">
    <source>
        <dbReference type="Proteomes" id="UP000255234"/>
    </source>
</evidence>
<sequence>MNYVVMRLKDSYSLDSYNEIRPYLKKEYMYIGDNYNEALKIFNDSVTIAIDDIKKDECKKFNNISIKLMQCKYDKNNGITLLDNKDFVLLEYKSYPAYNRMINDLFYGKDNLSYNWQEIPENGLYWPTKI</sequence>
<dbReference type="RefSeq" id="WP_115151484.1">
    <property type="nucleotide sequence ID" value="NZ_UGPP01000001.1"/>
</dbReference>
<accession>A0A378NTX1</accession>
<dbReference type="Proteomes" id="UP000255234">
    <property type="component" value="Unassembled WGS sequence"/>
</dbReference>
<protein>
    <submittedName>
        <fullName evidence="1">Uncharacterized protein</fullName>
    </submittedName>
</protein>
<reference evidence="1 2" key="1">
    <citation type="submission" date="2018-06" db="EMBL/GenBank/DDBJ databases">
        <authorList>
            <consortium name="Pathogen Informatics"/>
            <person name="Doyle S."/>
        </authorList>
    </citation>
    <scope>NUCLEOTIDE SEQUENCE [LARGE SCALE GENOMIC DNA]</scope>
    <source>
        <strain evidence="1 2">NCTC10571</strain>
    </source>
</reference>
<gene>
    <name evidence="1" type="ORF">NCTC10571_01261</name>
</gene>